<proteinExistence type="predicted"/>
<evidence type="ECO:0000313" key="2">
    <source>
        <dbReference type="EMBL" id="UXY17178.1"/>
    </source>
</evidence>
<name>A0ABY6DSG9_9NEIS</name>
<protein>
    <submittedName>
        <fullName evidence="2">YjfB family protein</fullName>
    </submittedName>
</protein>
<dbReference type="Pfam" id="PF14070">
    <property type="entry name" value="YjfB_motility"/>
    <property type="match status" value="1"/>
</dbReference>
<gene>
    <name evidence="2" type="ORF">N8I74_09280</name>
</gene>
<feature type="region of interest" description="Disordered" evidence="1">
    <location>
        <begin position="44"/>
        <end position="63"/>
    </location>
</feature>
<feature type="compositionally biased region" description="Polar residues" evidence="1">
    <location>
        <begin position="47"/>
        <end position="57"/>
    </location>
</feature>
<sequence>MEISLVNAASTAPAGTDATVANTVLRKSLDIQQQNIASLLQALPEPQTYSNPPNLGQNVDVKA</sequence>
<keyword evidence="3" id="KW-1185">Reference proteome</keyword>
<accession>A0ABY6DSG9</accession>
<organism evidence="2 3">
    <name type="scientific">Chitiniphilus purpureus</name>
    <dbReference type="NCBI Taxonomy" id="2981137"/>
    <lineage>
        <taxon>Bacteria</taxon>
        <taxon>Pseudomonadati</taxon>
        <taxon>Pseudomonadota</taxon>
        <taxon>Betaproteobacteria</taxon>
        <taxon>Neisseriales</taxon>
        <taxon>Chitinibacteraceae</taxon>
        <taxon>Chitiniphilus</taxon>
    </lineage>
</organism>
<dbReference type="EMBL" id="CP106753">
    <property type="protein sequence ID" value="UXY17178.1"/>
    <property type="molecule type" value="Genomic_DNA"/>
</dbReference>
<dbReference type="InterPro" id="IPR025906">
    <property type="entry name" value="YjfB_motility"/>
</dbReference>
<evidence type="ECO:0000313" key="3">
    <source>
        <dbReference type="Proteomes" id="UP001061302"/>
    </source>
</evidence>
<dbReference type="Proteomes" id="UP001061302">
    <property type="component" value="Chromosome"/>
</dbReference>
<reference evidence="2" key="1">
    <citation type="submission" date="2022-10" db="EMBL/GenBank/DDBJ databases">
        <title>Chitiniphilus purpureus sp. nov., a novel chitin-degrading bacterium isolated from crawfish pond sediment.</title>
        <authorList>
            <person name="Li K."/>
        </authorList>
    </citation>
    <scope>NUCLEOTIDE SEQUENCE</scope>
    <source>
        <strain evidence="2">CD1</strain>
    </source>
</reference>
<evidence type="ECO:0000256" key="1">
    <source>
        <dbReference type="SAM" id="MobiDB-lite"/>
    </source>
</evidence>
<dbReference type="RefSeq" id="WP_263126609.1">
    <property type="nucleotide sequence ID" value="NZ_CP106753.1"/>
</dbReference>